<reference evidence="3" key="1">
    <citation type="submission" date="2023-07" db="EMBL/GenBank/DDBJ databases">
        <title>Dyadobacter sp. nov 'subterranea' isolated from contaminted grondwater.</title>
        <authorList>
            <person name="Szabo I."/>
            <person name="Al-Omari J."/>
            <person name="Szerdahelyi S.G."/>
            <person name="Rado J."/>
        </authorList>
    </citation>
    <scope>NUCLEOTIDE SEQUENCE [LARGE SCALE GENOMIC DNA]</scope>
    <source>
        <strain evidence="3">UP-52</strain>
    </source>
</reference>
<evidence type="ECO:0000259" key="1">
    <source>
        <dbReference type="Pfam" id="PF01850"/>
    </source>
</evidence>
<dbReference type="InterPro" id="IPR002716">
    <property type="entry name" value="PIN_dom"/>
</dbReference>
<dbReference type="Proteomes" id="UP000634134">
    <property type="component" value="Unassembled WGS sequence"/>
</dbReference>
<accession>A0ABR9W707</accession>
<keyword evidence="3" id="KW-1185">Reference proteome</keyword>
<protein>
    <submittedName>
        <fullName evidence="2">PIN domain-containing protein</fullName>
    </submittedName>
</protein>
<dbReference type="Pfam" id="PF01850">
    <property type="entry name" value="PIN"/>
    <property type="match status" value="1"/>
</dbReference>
<name>A0ABR9W707_9BACT</name>
<comment type="caution">
    <text evidence="2">The sequence shown here is derived from an EMBL/GenBank/DDBJ whole genome shotgun (WGS) entry which is preliminary data.</text>
</comment>
<dbReference type="InterPro" id="IPR029060">
    <property type="entry name" value="PIN-like_dom_sf"/>
</dbReference>
<sequence length="116" mass="13456">MKHELANNLYHIATEKNQFFVSLLCLQETAFVLHKLGKKADDIEAMLYNFLSFQFVPYQVSDLIRAIDLAKLIGFNNTNDCIHLSIAETHCTEIYTFNKSDFKRLQNLTKLKITLL</sequence>
<dbReference type="Gene3D" id="3.40.50.1010">
    <property type="entry name" value="5'-nuclease"/>
    <property type="match status" value="1"/>
</dbReference>
<dbReference type="SUPFAM" id="SSF88723">
    <property type="entry name" value="PIN domain-like"/>
    <property type="match status" value="1"/>
</dbReference>
<dbReference type="RefSeq" id="WP_194119524.1">
    <property type="nucleotide sequence ID" value="NZ_JACYGY010000001.1"/>
</dbReference>
<evidence type="ECO:0000313" key="3">
    <source>
        <dbReference type="Proteomes" id="UP000634134"/>
    </source>
</evidence>
<organism evidence="2 3">
    <name type="scientific">Dyadobacter subterraneus</name>
    <dbReference type="NCBI Taxonomy" id="2773304"/>
    <lineage>
        <taxon>Bacteria</taxon>
        <taxon>Pseudomonadati</taxon>
        <taxon>Bacteroidota</taxon>
        <taxon>Cytophagia</taxon>
        <taxon>Cytophagales</taxon>
        <taxon>Spirosomataceae</taxon>
        <taxon>Dyadobacter</taxon>
    </lineage>
</organism>
<feature type="domain" description="PIN" evidence="1">
    <location>
        <begin position="13"/>
        <end position="106"/>
    </location>
</feature>
<evidence type="ECO:0000313" key="2">
    <source>
        <dbReference type="EMBL" id="MBE9461246.1"/>
    </source>
</evidence>
<dbReference type="EMBL" id="JACYGY010000001">
    <property type="protein sequence ID" value="MBE9461246.1"/>
    <property type="molecule type" value="Genomic_DNA"/>
</dbReference>
<gene>
    <name evidence="2" type="ORF">IEE83_05055</name>
</gene>
<proteinExistence type="predicted"/>